<gene>
    <name evidence="13" type="ORF">WN51_11827</name>
</gene>
<dbReference type="Proteomes" id="UP000053105">
    <property type="component" value="Unassembled WGS sequence"/>
</dbReference>
<comment type="subcellular location">
    <subcellularLocation>
        <location evidence="2">Cell projection</location>
        <location evidence="2">Lamellipodium</location>
    </subcellularLocation>
    <subcellularLocation>
        <location evidence="1">Cytoplasm</location>
        <location evidence="1">Cytoskeleton</location>
    </subcellularLocation>
</comment>
<dbReference type="EMBL" id="KQ435753">
    <property type="protein sequence ID" value="KOX76112.1"/>
    <property type="molecule type" value="Genomic_DNA"/>
</dbReference>
<dbReference type="AlphaFoldDB" id="A0A0N0BHE6"/>
<feature type="compositionally biased region" description="Low complexity" evidence="11">
    <location>
        <begin position="182"/>
        <end position="192"/>
    </location>
</feature>
<evidence type="ECO:0000256" key="8">
    <source>
        <dbReference type="ARBA" id="ARBA00023212"/>
    </source>
</evidence>
<dbReference type="GO" id="GO:0001764">
    <property type="term" value="P:neuron migration"/>
    <property type="evidence" value="ECO:0007669"/>
    <property type="project" value="TreeGrafter"/>
</dbReference>
<dbReference type="InterPro" id="IPR036028">
    <property type="entry name" value="SH3-like_dom_sf"/>
</dbReference>
<evidence type="ECO:0000256" key="7">
    <source>
        <dbReference type="ARBA" id="ARBA00023054"/>
    </source>
</evidence>
<keyword evidence="5" id="KW-0963">Cytoplasm</keyword>
<name>A0A0N0BHE6_9HYME</name>
<dbReference type="GO" id="GO:0031209">
    <property type="term" value="C:SCAR complex"/>
    <property type="evidence" value="ECO:0007669"/>
    <property type="project" value="TreeGrafter"/>
</dbReference>
<proteinExistence type="inferred from homology"/>
<feature type="domain" description="SH3" evidence="12">
    <location>
        <begin position="404"/>
        <end position="463"/>
    </location>
</feature>
<feature type="region of interest" description="Disordered" evidence="11">
    <location>
        <begin position="222"/>
        <end position="324"/>
    </location>
</feature>
<dbReference type="PRINTS" id="PR00499">
    <property type="entry name" value="P67PHOX"/>
</dbReference>
<keyword evidence="9" id="KW-0966">Cell projection</keyword>
<dbReference type="PANTHER" id="PTHR10460">
    <property type="entry name" value="ABL INTERACTOR FAMILY MEMBER"/>
    <property type="match status" value="1"/>
</dbReference>
<evidence type="ECO:0000313" key="14">
    <source>
        <dbReference type="Proteomes" id="UP000053105"/>
    </source>
</evidence>
<dbReference type="SMART" id="SM00326">
    <property type="entry name" value="SH3"/>
    <property type="match status" value="1"/>
</dbReference>
<feature type="region of interest" description="Disordered" evidence="11">
    <location>
        <begin position="152"/>
        <end position="176"/>
    </location>
</feature>
<feature type="region of interest" description="Disordered" evidence="11">
    <location>
        <begin position="351"/>
        <end position="390"/>
    </location>
</feature>
<dbReference type="OrthoDB" id="2159336at2759"/>
<dbReference type="Gene3D" id="2.30.30.40">
    <property type="entry name" value="SH3 Domains"/>
    <property type="match status" value="1"/>
</dbReference>
<evidence type="ECO:0000256" key="6">
    <source>
        <dbReference type="ARBA" id="ARBA00022553"/>
    </source>
</evidence>
<evidence type="ECO:0000256" key="10">
    <source>
        <dbReference type="PROSITE-ProRule" id="PRU00192"/>
    </source>
</evidence>
<keyword evidence="4 10" id="KW-0728">SH3 domain</keyword>
<dbReference type="GO" id="GO:0098858">
    <property type="term" value="C:actin-based cell projection"/>
    <property type="evidence" value="ECO:0007669"/>
    <property type="project" value="TreeGrafter"/>
</dbReference>
<keyword evidence="7" id="KW-0175">Coiled coil</keyword>
<evidence type="ECO:0000313" key="13">
    <source>
        <dbReference type="EMBL" id="KOX76112.1"/>
    </source>
</evidence>
<evidence type="ECO:0000256" key="3">
    <source>
        <dbReference type="ARBA" id="ARBA00010020"/>
    </source>
</evidence>
<dbReference type="Pfam" id="PF14604">
    <property type="entry name" value="SH3_9"/>
    <property type="match status" value="1"/>
</dbReference>
<dbReference type="PROSITE" id="PS50002">
    <property type="entry name" value="SH3"/>
    <property type="match status" value="1"/>
</dbReference>
<dbReference type="InterPro" id="IPR028457">
    <property type="entry name" value="ABI"/>
</dbReference>
<organism evidence="13 14">
    <name type="scientific">Melipona quadrifasciata</name>
    <dbReference type="NCBI Taxonomy" id="166423"/>
    <lineage>
        <taxon>Eukaryota</taxon>
        <taxon>Metazoa</taxon>
        <taxon>Ecdysozoa</taxon>
        <taxon>Arthropoda</taxon>
        <taxon>Hexapoda</taxon>
        <taxon>Insecta</taxon>
        <taxon>Pterygota</taxon>
        <taxon>Neoptera</taxon>
        <taxon>Endopterygota</taxon>
        <taxon>Hymenoptera</taxon>
        <taxon>Apocrita</taxon>
        <taxon>Aculeata</taxon>
        <taxon>Apoidea</taxon>
        <taxon>Anthophila</taxon>
        <taxon>Apidae</taxon>
        <taxon>Melipona</taxon>
    </lineage>
</organism>
<evidence type="ECO:0000256" key="11">
    <source>
        <dbReference type="SAM" id="MobiDB-lite"/>
    </source>
</evidence>
<dbReference type="InterPro" id="IPR012849">
    <property type="entry name" value="Abl-interactor_HHR_dom"/>
</dbReference>
<feature type="region of interest" description="Disordered" evidence="11">
    <location>
        <begin position="182"/>
        <end position="201"/>
    </location>
</feature>
<evidence type="ECO:0000256" key="4">
    <source>
        <dbReference type="ARBA" id="ARBA00022443"/>
    </source>
</evidence>
<dbReference type="Gene3D" id="6.10.140.1620">
    <property type="match status" value="1"/>
</dbReference>
<dbReference type="GO" id="GO:0030027">
    <property type="term" value="C:lamellipodium"/>
    <property type="evidence" value="ECO:0007669"/>
    <property type="project" value="UniProtKB-SubCell"/>
</dbReference>
<dbReference type="CDD" id="cd11826">
    <property type="entry name" value="SH3_Abi"/>
    <property type="match status" value="1"/>
</dbReference>
<dbReference type="FunFam" id="2.30.30.40:FF:000002">
    <property type="entry name" value="abl interactor 1 isoform X1"/>
    <property type="match status" value="1"/>
</dbReference>
<comment type="similarity">
    <text evidence="3">Belongs to the ABI family.</text>
</comment>
<feature type="compositionally biased region" description="Low complexity" evidence="11">
    <location>
        <begin position="261"/>
        <end position="285"/>
    </location>
</feature>
<keyword evidence="8" id="KW-0206">Cytoskeleton</keyword>
<dbReference type="PANTHER" id="PTHR10460:SF0">
    <property type="entry name" value="ABELSON INTERACTING PROTEIN, ISOFORM D"/>
    <property type="match status" value="1"/>
</dbReference>
<reference evidence="13 14" key="1">
    <citation type="submission" date="2015-07" db="EMBL/GenBank/DDBJ databases">
        <title>The genome of Melipona quadrifasciata.</title>
        <authorList>
            <person name="Pan H."/>
            <person name="Kapheim K."/>
        </authorList>
    </citation>
    <scope>NUCLEOTIDE SEQUENCE [LARGE SCALE GENOMIC DNA]</scope>
    <source>
        <strain evidence="13">0111107301</strain>
        <tissue evidence="13">Whole body</tissue>
    </source>
</reference>
<evidence type="ECO:0000256" key="5">
    <source>
        <dbReference type="ARBA" id="ARBA00022490"/>
    </source>
</evidence>
<dbReference type="InterPro" id="IPR028455">
    <property type="entry name" value="ABI3_SH3"/>
</dbReference>
<dbReference type="PRINTS" id="PR00452">
    <property type="entry name" value="SH3DOMAIN"/>
</dbReference>
<dbReference type="GO" id="GO:0035591">
    <property type="term" value="F:signaling adaptor activity"/>
    <property type="evidence" value="ECO:0007669"/>
    <property type="project" value="TreeGrafter"/>
</dbReference>
<sequence length="532" mass="58498">MAELAAFLGQEIPEGRNNLADNHINLERVADYCEANYFQAENKRIALEETKNFTTQSLASVAYQINTLAYNFLQLLDLQTSQLAEMESQMNHIAQTVMIHKEKVARREIGVLTANKITVRQYKIIAPANPEKPIKYVRKSIDYTILDDIGHGVRSSGTPRSKQRGGSQGSVQSLGATSTASGLGAAMVGPAPTTKPPTPPQTLFNINFFAFTLGTLSKGSREYRTPPAVAPPQVPSHYAPNYPLGHPRRERGPGYSTLPLHAHTTSHATHNTNHNAHTNTVTQHTSPPQVGTVHPLQSHPQTPPPAPPSVTAGYVQEHNSMPPPPSPLVGITGNTLDFTNYHTLSERLGHQVSRSSGANSPPLPPPPPPEQEEHPQFGRPTQSSGAIMPIVPDEEDLPGWVPKNYIEKVVAIYDYYADKEDELSFQESSVIYVLKKNDDGWWEGVMDGITGLFPGNYVEPCWKENRRKEAPDYENCATVGKQLNFESIAPSYPHVFNRSDKFSQMVGEVRGSSKEERVNFADAISPGHIVGE</sequence>
<keyword evidence="6" id="KW-0597">Phosphoprotein</keyword>
<evidence type="ECO:0000256" key="1">
    <source>
        <dbReference type="ARBA" id="ARBA00004245"/>
    </source>
</evidence>
<evidence type="ECO:0000256" key="2">
    <source>
        <dbReference type="ARBA" id="ARBA00004510"/>
    </source>
</evidence>
<accession>A0A0N0BHE6</accession>
<dbReference type="GO" id="GO:0005856">
    <property type="term" value="C:cytoskeleton"/>
    <property type="evidence" value="ECO:0007669"/>
    <property type="project" value="UniProtKB-SubCell"/>
</dbReference>
<protein>
    <submittedName>
        <fullName evidence="13">Abl interactor 2</fullName>
    </submittedName>
</protein>
<dbReference type="GO" id="GO:0017124">
    <property type="term" value="F:SH3 domain binding"/>
    <property type="evidence" value="ECO:0007669"/>
    <property type="project" value="TreeGrafter"/>
</dbReference>
<dbReference type="Pfam" id="PF07815">
    <property type="entry name" value="Abi_HHR"/>
    <property type="match status" value="1"/>
</dbReference>
<dbReference type="STRING" id="166423.A0A0N0BHE6"/>
<evidence type="ECO:0000256" key="9">
    <source>
        <dbReference type="ARBA" id="ARBA00023273"/>
    </source>
</evidence>
<evidence type="ECO:0000259" key="12">
    <source>
        <dbReference type="PROSITE" id="PS50002"/>
    </source>
</evidence>
<dbReference type="SUPFAM" id="SSF50044">
    <property type="entry name" value="SH3-domain"/>
    <property type="match status" value="1"/>
</dbReference>
<keyword evidence="14" id="KW-1185">Reference proteome</keyword>
<dbReference type="InterPro" id="IPR001452">
    <property type="entry name" value="SH3_domain"/>
</dbReference>